<dbReference type="InterPro" id="IPR017438">
    <property type="entry name" value="ATP-NAD_kinase_N"/>
</dbReference>
<dbReference type="GO" id="GO:0003951">
    <property type="term" value="F:NAD+ kinase activity"/>
    <property type="evidence" value="ECO:0007669"/>
    <property type="project" value="InterPro"/>
</dbReference>
<keyword evidence="1" id="KW-0418">Kinase</keyword>
<dbReference type="PANTHER" id="PTHR40697">
    <property type="entry name" value="ACETOIN CATABOLISM PROTEIN X"/>
    <property type="match status" value="1"/>
</dbReference>
<dbReference type="STRING" id="937775.Metlim_1008"/>
<dbReference type="EMBL" id="CM001436">
    <property type="protein sequence ID" value="EHQ35130.1"/>
    <property type="molecule type" value="Genomic_DNA"/>
</dbReference>
<dbReference type="RefSeq" id="WP_004076861.1">
    <property type="nucleotide sequence ID" value="NZ_CM001436.1"/>
</dbReference>
<dbReference type="Pfam" id="PF01513">
    <property type="entry name" value="NAD_kinase"/>
    <property type="match status" value="1"/>
</dbReference>
<dbReference type="HOGENOM" id="CLU_064691_0_0_2"/>
<accession>H1YZA6</accession>
<dbReference type="AlphaFoldDB" id="H1YZA6"/>
<dbReference type="InterPro" id="IPR016064">
    <property type="entry name" value="NAD/diacylglycerol_kinase_sf"/>
</dbReference>
<keyword evidence="2" id="KW-1185">Reference proteome</keyword>
<dbReference type="PATRIC" id="fig|937775.9.peg.1161"/>
<sequence length="369" mass="39453">MRKIGFIINPVAGMGGRVALKGTDGMADRALSLGAEPVSHKRAEAFIKALKTHSPGREETEFLTAGGDMGENTLRINGIHNIRTVYTPEKNTTAKDTKEACRQFKKEGADLIVFCGGDGTARDIISITGEEVPVLGIPSGVKMYSGIFARSPAAAANIISSPEKTAYISTEVLDIDEDKYRAGKLELKLFGTAKTPGIPAMNQTSKITSSGNETEAQNEIAEFLTSLLSRNTLCLIGAGSTAKSLCNHAEGECTLLGVDAVYEGQIIRKDLSEKDILEMLGKYSRSKIIISPIGAQGFIFGRGNQQFSPEVLKKAGSRNVIVIATAAKLEMTPKLYIDTGDSSVDESFGDSIQVICGYAVARRMPLIHS</sequence>
<dbReference type="OrthoDB" id="56451at2157"/>
<reference evidence="1 2" key="1">
    <citation type="submission" date="2011-10" db="EMBL/GenBank/DDBJ databases">
        <title>The Improved High-Quality Draft genome of Methanoplanus limicola DSM 2279.</title>
        <authorList>
            <consortium name="US DOE Joint Genome Institute (JGI-PGF)"/>
            <person name="Lucas S."/>
            <person name="Copeland A."/>
            <person name="Lapidus A."/>
            <person name="Glavina del Rio T."/>
            <person name="Dalin E."/>
            <person name="Tice H."/>
            <person name="Bruce D."/>
            <person name="Goodwin L."/>
            <person name="Pitluck S."/>
            <person name="Peters L."/>
            <person name="Mikhailova N."/>
            <person name="Lu M."/>
            <person name="Kyrpides N."/>
            <person name="Mavromatis K."/>
            <person name="Ivanova N."/>
            <person name="Markowitz V."/>
            <person name="Cheng J.-F."/>
            <person name="Hugenholtz P."/>
            <person name="Woyke T."/>
            <person name="Wu D."/>
            <person name="Wirth R."/>
            <person name="Brambilla E.-M."/>
            <person name="Klenk H.-P."/>
            <person name="Eisen J.A."/>
        </authorList>
    </citation>
    <scope>NUCLEOTIDE SEQUENCE [LARGE SCALE GENOMIC DNA]</scope>
    <source>
        <strain evidence="1 2">DSM 2279</strain>
    </source>
</reference>
<dbReference type="InterPro" id="IPR002504">
    <property type="entry name" value="NADK"/>
</dbReference>
<gene>
    <name evidence="1" type="ORF">Metlim_1008</name>
</gene>
<proteinExistence type="predicted"/>
<protein>
    <submittedName>
        <fullName evidence="1">ATP-NAD/AcoX kinase</fullName>
    </submittedName>
</protein>
<dbReference type="Gene3D" id="3.40.50.10330">
    <property type="entry name" value="Probable inorganic polyphosphate/atp-NAD kinase, domain 1"/>
    <property type="match status" value="1"/>
</dbReference>
<dbReference type="InterPro" id="IPR039065">
    <property type="entry name" value="AcoX-like"/>
</dbReference>
<dbReference type="InParanoid" id="H1YZA6"/>
<name>H1YZA6_9EURY</name>
<dbReference type="Pfam" id="PF20143">
    <property type="entry name" value="NAD_kinase_C"/>
    <property type="match status" value="1"/>
</dbReference>
<evidence type="ECO:0000313" key="2">
    <source>
        <dbReference type="Proteomes" id="UP000005741"/>
    </source>
</evidence>
<dbReference type="InterPro" id="IPR011386">
    <property type="entry name" value="Put_ATP-NAD_kin"/>
</dbReference>
<organism evidence="1 2">
    <name type="scientific">Methanoplanus limicola DSM 2279</name>
    <dbReference type="NCBI Taxonomy" id="937775"/>
    <lineage>
        <taxon>Archaea</taxon>
        <taxon>Methanobacteriati</taxon>
        <taxon>Methanobacteriota</taxon>
        <taxon>Stenosarchaea group</taxon>
        <taxon>Methanomicrobia</taxon>
        <taxon>Methanomicrobiales</taxon>
        <taxon>Methanomicrobiaceae</taxon>
        <taxon>Methanoplanus</taxon>
    </lineage>
</organism>
<evidence type="ECO:0000313" key="1">
    <source>
        <dbReference type="EMBL" id="EHQ35130.1"/>
    </source>
</evidence>
<dbReference type="SUPFAM" id="SSF111331">
    <property type="entry name" value="NAD kinase/diacylglycerol kinase-like"/>
    <property type="match status" value="1"/>
</dbReference>
<dbReference type="GO" id="GO:0006741">
    <property type="term" value="P:NADP+ biosynthetic process"/>
    <property type="evidence" value="ECO:0007669"/>
    <property type="project" value="InterPro"/>
</dbReference>
<dbReference type="Proteomes" id="UP000005741">
    <property type="component" value="Chromosome"/>
</dbReference>
<keyword evidence="1" id="KW-0808">Transferase</keyword>
<dbReference type="PANTHER" id="PTHR40697:SF2">
    <property type="entry name" value="ATP-NAD KINASE-RELATED"/>
    <property type="match status" value="1"/>
</dbReference>
<dbReference type="PIRSF" id="PIRSF016907">
    <property type="entry name" value="Kin_ATP-NAD"/>
    <property type="match status" value="1"/>
</dbReference>